<sequence length="116" mass="13112">MRPPCLLFGCYRQQRRNRITFQMSPAGETEVPVLGSFYGHHLIETKNIKRVRHAASRTRSDSNHLSMPSGHLCTLFCDSITGFSGIHSTISGYWIGPDVEDGWGYVEASISQIFHR</sequence>
<keyword evidence="2" id="KW-1185">Reference proteome</keyword>
<gene>
    <name evidence="1" type="ORF">QJS10_CPA05g00479</name>
</gene>
<dbReference type="Proteomes" id="UP001180020">
    <property type="component" value="Unassembled WGS sequence"/>
</dbReference>
<organism evidence="1 2">
    <name type="scientific">Acorus calamus</name>
    <name type="common">Sweet flag</name>
    <dbReference type="NCBI Taxonomy" id="4465"/>
    <lineage>
        <taxon>Eukaryota</taxon>
        <taxon>Viridiplantae</taxon>
        <taxon>Streptophyta</taxon>
        <taxon>Embryophyta</taxon>
        <taxon>Tracheophyta</taxon>
        <taxon>Spermatophyta</taxon>
        <taxon>Magnoliopsida</taxon>
        <taxon>Liliopsida</taxon>
        <taxon>Acoraceae</taxon>
        <taxon>Acorus</taxon>
    </lineage>
</organism>
<reference evidence="1" key="1">
    <citation type="journal article" date="2023" name="Nat. Commun.">
        <title>Diploid and tetraploid genomes of Acorus and the evolution of monocots.</title>
        <authorList>
            <person name="Ma L."/>
            <person name="Liu K.W."/>
            <person name="Li Z."/>
            <person name="Hsiao Y.Y."/>
            <person name="Qi Y."/>
            <person name="Fu T."/>
            <person name="Tang G.D."/>
            <person name="Zhang D."/>
            <person name="Sun W.H."/>
            <person name="Liu D.K."/>
            <person name="Li Y."/>
            <person name="Chen G.Z."/>
            <person name="Liu X.D."/>
            <person name="Liao X.Y."/>
            <person name="Jiang Y.T."/>
            <person name="Yu X."/>
            <person name="Hao Y."/>
            <person name="Huang J."/>
            <person name="Zhao X.W."/>
            <person name="Ke S."/>
            <person name="Chen Y.Y."/>
            <person name="Wu W.L."/>
            <person name="Hsu J.L."/>
            <person name="Lin Y.F."/>
            <person name="Huang M.D."/>
            <person name="Li C.Y."/>
            <person name="Huang L."/>
            <person name="Wang Z.W."/>
            <person name="Zhao X."/>
            <person name="Zhong W.Y."/>
            <person name="Peng D.H."/>
            <person name="Ahmad S."/>
            <person name="Lan S."/>
            <person name="Zhang J.S."/>
            <person name="Tsai W.C."/>
            <person name="Van de Peer Y."/>
            <person name="Liu Z.J."/>
        </authorList>
    </citation>
    <scope>NUCLEOTIDE SEQUENCE</scope>
    <source>
        <strain evidence="1">CP</strain>
    </source>
</reference>
<evidence type="ECO:0000313" key="1">
    <source>
        <dbReference type="EMBL" id="KAK1316105.1"/>
    </source>
</evidence>
<dbReference type="EMBL" id="JAUJYO010000005">
    <property type="protein sequence ID" value="KAK1316105.1"/>
    <property type="molecule type" value="Genomic_DNA"/>
</dbReference>
<dbReference type="AlphaFoldDB" id="A0AAV9ER87"/>
<protein>
    <submittedName>
        <fullName evidence="1">Uncharacterized protein</fullName>
    </submittedName>
</protein>
<accession>A0AAV9ER87</accession>
<reference evidence="1" key="2">
    <citation type="submission" date="2023-06" db="EMBL/GenBank/DDBJ databases">
        <authorList>
            <person name="Ma L."/>
            <person name="Liu K.-W."/>
            <person name="Li Z."/>
            <person name="Hsiao Y.-Y."/>
            <person name="Qi Y."/>
            <person name="Fu T."/>
            <person name="Tang G."/>
            <person name="Zhang D."/>
            <person name="Sun W.-H."/>
            <person name="Liu D.-K."/>
            <person name="Li Y."/>
            <person name="Chen G.-Z."/>
            <person name="Liu X.-D."/>
            <person name="Liao X.-Y."/>
            <person name="Jiang Y.-T."/>
            <person name="Yu X."/>
            <person name="Hao Y."/>
            <person name="Huang J."/>
            <person name="Zhao X.-W."/>
            <person name="Ke S."/>
            <person name="Chen Y.-Y."/>
            <person name="Wu W.-L."/>
            <person name="Hsu J.-L."/>
            <person name="Lin Y.-F."/>
            <person name="Huang M.-D."/>
            <person name="Li C.-Y."/>
            <person name="Huang L."/>
            <person name="Wang Z.-W."/>
            <person name="Zhao X."/>
            <person name="Zhong W.-Y."/>
            <person name="Peng D.-H."/>
            <person name="Ahmad S."/>
            <person name="Lan S."/>
            <person name="Zhang J.-S."/>
            <person name="Tsai W.-C."/>
            <person name="Van De Peer Y."/>
            <person name="Liu Z.-J."/>
        </authorList>
    </citation>
    <scope>NUCLEOTIDE SEQUENCE</scope>
    <source>
        <strain evidence="1">CP</strain>
        <tissue evidence="1">Leaves</tissue>
    </source>
</reference>
<evidence type="ECO:0000313" key="2">
    <source>
        <dbReference type="Proteomes" id="UP001180020"/>
    </source>
</evidence>
<proteinExistence type="predicted"/>
<comment type="caution">
    <text evidence="1">The sequence shown here is derived from an EMBL/GenBank/DDBJ whole genome shotgun (WGS) entry which is preliminary data.</text>
</comment>
<name>A0AAV9ER87_ACOCL</name>